<evidence type="ECO:0000256" key="1">
    <source>
        <dbReference type="SAM" id="SignalP"/>
    </source>
</evidence>
<accession>A0A6J4KB47</accession>
<protein>
    <submittedName>
        <fullName evidence="2">Uncharacterized protein</fullName>
    </submittedName>
</protein>
<evidence type="ECO:0000313" key="2">
    <source>
        <dbReference type="EMBL" id="CAA9299885.1"/>
    </source>
</evidence>
<proteinExistence type="predicted"/>
<organism evidence="2">
    <name type="scientific">uncultured Gemmatimonadota bacterium</name>
    <dbReference type="NCBI Taxonomy" id="203437"/>
    <lineage>
        <taxon>Bacteria</taxon>
        <taxon>Pseudomonadati</taxon>
        <taxon>Gemmatimonadota</taxon>
        <taxon>environmental samples</taxon>
    </lineage>
</organism>
<gene>
    <name evidence="2" type="ORF">AVDCRST_MAG89-388</name>
</gene>
<dbReference type="AlphaFoldDB" id="A0A6J4KB47"/>
<reference evidence="2" key="1">
    <citation type="submission" date="2020-02" db="EMBL/GenBank/DDBJ databases">
        <authorList>
            <person name="Meier V. D."/>
        </authorList>
    </citation>
    <scope>NUCLEOTIDE SEQUENCE</scope>
    <source>
        <strain evidence="2">AVDCRST_MAG89</strain>
    </source>
</reference>
<dbReference type="EMBL" id="CADCTV010000089">
    <property type="protein sequence ID" value="CAA9299885.1"/>
    <property type="molecule type" value="Genomic_DNA"/>
</dbReference>
<sequence>MSAHIRLVRVAAAAALCIFAACEDETGALVLSGCEVVRESPSDGWRGDPYELHPFFTSVRNDQFRSPACPVSIVNPGEEVYASGVVFSNRVFNQQTGQTADTERVRLRIINSVGTVVREDIQPFIAPLGSINSKEVELTVQYPAVSGHRSFNEKDAMQVTITDHCCAFPQLRGEVELRINYVKDQAAARLTIMGDEIPYQNSWVTFGALSPSGGRPHNFNWYRDGAWVGSGGTYSASAGGSDFNLRVDMSDRYGRTASRNMYVDVDGVRVAAID</sequence>
<dbReference type="PROSITE" id="PS51257">
    <property type="entry name" value="PROKAR_LIPOPROTEIN"/>
    <property type="match status" value="1"/>
</dbReference>
<name>A0A6J4KB47_9BACT</name>
<keyword evidence="1" id="KW-0732">Signal</keyword>
<feature type="signal peptide" evidence="1">
    <location>
        <begin position="1"/>
        <end position="20"/>
    </location>
</feature>
<feature type="chain" id="PRO_5027080220" evidence="1">
    <location>
        <begin position="21"/>
        <end position="274"/>
    </location>
</feature>
<feature type="non-terminal residue" evidence="2">
    <location>
        <position position="274"/>
    </location>
</feature>